<feature type="domain" description="Chromatin target of PRMT1 protein C-terminal" evidence="3">
    <location>
        <begin position="112"/>
        <end position="185"/>
    </location>
</feature>
<comment type="caution">
    <text evidence="4">The sequence shown here is derived from an EMBL/GenBank/DDBJ whole genome shotgun (WGS) entry which is preliminary data.</text>
</comment>
<keyword evidence="1" id="KW-0694">RNA-binding</keyword>
<proteinExistence type="predicted"/>
<evidence type="ECO:0000256" key="2">
    <source>
        <dbReference type="SAM" id="Phobius"/>
    </source>
</evidence>
<name>A0A426Z9S6_ENSVE</name>
<evidence type="ECO:0000313" key="4">
    <source>
        <dbReference type="EMBL" id="RRT60709.1"/>
    </source>
</evidence>
<dbReference type="InterPro" id="IPR051229">
    <property type="entry name" value="ALYREF_mRNA_export"/>
</dbReference>
<dbReference type="EMBL" id="AMZH03007671">
    <property type="protein sequence ID" value="RRT60709.1"/>
    <property type="molecule type" value="Genomic_DNA"/>
</dbReference>
<evidence type="ECO:0000259" key="3">
    <source>
        <dbReference type="SMART" id="SM01218"/>
    </source>
</evidence>
<dbReference type="GO" id="GO:0003729">
    <property type="term" value="F:mRNA binding"/>
    <property type="evidence" value="ECO:0007669"/>
    <property type="project" value="TreeGrafter"/>
</dbReference>
<evidence type="ECO:0000256" key="1">
    <source>
        <dbReference type="ARBA" id="ARBA00022884"/>
    </source>
</evidence>
<sequence>MGSFFVEVLKGSYFGTGALTSNLWSAYDIGGILYFRLCAILLFHYMDLRLQFHQSFSRTKDMIWRHDLFDDSMVAAGISGIETGTKLYISNLDYGVSNEDIRVIHNLVEVVRVRLIVPLGKLIESHFMRGRGRGRGRGNVRGIGRGSVRGIGRGRGGGRIQNIEKSADELDKELDTYHADAMNTS</sequence>
<keyword evidence="2" id="KW-0812">Transmembrane</keyword>
<keyword evidence="2" id="KW-0472">Membrane</keyword>
<dbReference type="PANTHER" id="PTHR19965:SF33">
    <property type="entry name" value="THO COMPLEX SUBUNIT 4D"/>
    <property type="match status" value="1"/>
</dbReference>
<dbReference type="SMART" id="SM01218">
    <property type="entry name" value="FoP_duplication"/>
    <property type="match status" value="1"/>
</dbReference>
<dbReference type="Proteomes" id="UP000287651">
    <property type="component" value="Unassembled WGS sequence"/>
</dbReference>
<dbReference type="PANTHER" id="PTHR19965">
    <property type="entry name" value="RNA AND EXPORT FACTOR BINDING PROTEIN"/>
    <property type="match status" value="1"/>
</dbReference>
<accession>A0A426Z9S6</accession>
<feature type="transmembrane region" description="Helical" evidence="2">
    <location>
        <begin position="29"/>
        <end position="48"/>
    </location>
</feature>
<dbReference type="AlphaFoldDB" id="A0A426Z9S6"/>
<dbReference type="InterPro" id="IPR025715">
    <property type="entry name" value="FoP_C"/>
</dbReference>
<keyword evidence="2" id="KW-1133">Transmembrane helix</keyword>
<dbReference type="GO" id="GO:0006406">
    <property type="term" value="P:mRNA export from nucleus"/>
    <property type="evidence" value="ECO:0007669"/>
    <property type="project" value="TreeGrafter"/>
</dbReference>
<gene>
    <name evidence="4" type="ORF">B296_00017244</name>
</gene>
<protein>
    <recommendedName>
        <fullName evidence="3">Chromatin target of PRMT1 protein C-terminal domain-containing protein</fullName>
    </recommendedName>
</protein>
<dbReference type="GO" id="GO:0005634">
    <property type="term" value="C:nucleus"/>
    <property type="evidence" value="ECO:0007669"/>
    <property type="project" value="TreeGrafter"/>
</dbReference>
<reference evidence="4 5" key="1">
    <citation type="journal article" date="2014" name="Agronomy (Basel)">
        <title>A Draft Genome Sequence for Ensete ventricosum, the Drought-Tolerant Tree Against Hunger.</title>
        <authorList>
            <person name="Harrison J."/>
            <person name="Moore K.A."/>
            <person name="Paszkiewicz K."/>
            <person name="Jones T."/>
            <person name="Grant M."/>
            <person name="Ambacheew D."/>
            <person name="Muzemil S."/>
            <person name="Studholme D.J."/>
        </authorList>
    </citation>
    <scope>NUCLEOTIDE SEQUENCE [LARGE SCALE GENOMIC DNA]</scope>
</reference>
<organism evidence="4 5">
    <name type="scientific">Ensete ventricosum</name>
    <name type="common">Abyssinian banana</name>
    <name type="synonym">Musa ensete</name>
    <dbReference type="NCBI Taxonomy" id="4639"/>
    <lineage>
        <taxon>Eukaryota</taxon>
        <taxon>Viridiplantae</taxon>
        <taxon>Streptophyta</taxon>
        <taxon>Embryophyta</taxon>
        <taxon>Tracheophyta</taxon>
        <taxon>Spermatophyta</taxon>
        <taxon>Magnoliopsida</taxon>
        <taxon>Liliopsida</taxon>
        <taxon>Zingiberales</taxon>
        <taxon>Musaceae</taxon>
        <taxon>Ensete</taxon>
    </lineage>
</organism>
<dbReference type="Pfam" id="PF13865">
    <property type="entry name" value="FoP_duplication"/>
    <property type="match status" value="1"/>
</dbReference>
<evidence type="ECO:0000313" key="5">
    <source>
        <dbReference type="Proteomes" id="UP000287651"/>
    </source>
</evidence>